<keyword evidence="2" id="KW-0812">Transmembrane</keyword>
<accession>A0A8S1IY10</accession>
<protein>
    <submittedName>
        <fullName evidence="3">Uncharacterized protein</fullName>
    </submittedName>
</protein>
<evidence type="ECO:0000313" key="3">
    <source>
        <dbReference type="EMBL" id="CAD7696042.1"/>
    </source>
</evidence>
<feature type="compositionally biased region" description="Polar residues" evidence="1">
    <location>
        <begin position="148"/>
        <end position="157"/>
    </location>
</feature>
<keyword evidence="4" id="KW-1185">Reference proteome</keyword>
<feature type="transmembrane region" description="Helical" evidence="2">
    <location>
        <begin position="374"/>
        <end position="393"/>
    </location>
</feature>
<feature type="compositionally biased region" description="Low complexity" evidence="1">
    <location>
        <begin position="201"/>
        <end position="213"/>
    </location>
</feature>
<dbReference type="AlphaFoldDB" id="A0A8S1IY10"/>
<reference evidence="3" key="1">
    <citation type="submission" date="2020-12" db="EMBL/GenBank/DDBJ databases">
        <authorList>
            <person name="Iha C."/>
        </authorList>
    </citation>
    <scope>NUCLEOTIDE SEQUENCE</scope>
</reference>
<organism evidence="3 4">
    <name type="scientific">Ostreobium quekettii</name>
    <dbReference type="NCBI Taxonomy" id="121088"/>
    <lineage>
        <taxon>Eukaryota</taxon>
        <taxon>Viridiplantae</taxon>
        <taxon>Chlorophyta</taxon>
        <taxon>core chlorophytes</taxon>
        <taxon>Ulvophyceae</taxon>
        <taxon>TCBD clade</taxon>
        <taxon>Bryopsidales</taxon>
        <taxon>Ostreobineae</taxon>
        <taxon>Ostreobiaceae</taxon>
        <taxon>Ostreobium</taxon>
    </lineage>
</organism>
<dbReference type="OrthoDB" id="577717at2759"/>
<sequence length="449" mass="48516">MAEQAAQEPATDWQDLPAVVKVDQQAEVWRDVLDFKVRQQRTAAEREEGGSAGRRSGGWEIVGCSHASECGSPARTIPGSEFGFSDHAGGQTDLTPAFQEAHARALAEIEALEAAERQGDRQDYPPRGATPLPVSTDDGQLAPPQPAQVLSVSSGSACGTPLASGHFGDLGIEEVLEVAVLSEGADEGLEAWDCQQGEGYVSGEEVGSVGGRSARSEPDSREAMVDLQEMSQEGSLDGSYWPECGAEEVEVLKANPLPGVDSFEDIKSTEGAFSELSFESPKCAQRGIQPNSAVEELPKLEAPVKEESDAALTEEGKSLEVATDLAGGLFWMWPRVHQIAQRWTALAMGLLPSGMVPHWLSMADVAMPSLDWKGVAYGAGLAVLSAMVVGLVFQNRRLHNEVRKKQEEVTRLMKAVMNFQELWSTHRTGKTPILRHTNFTHIEPHHQPF</sequence>
<dbReference type="EMBL" id="CAJHUC010000426">
    <property type="protein sequence ID" value="CAD7696042.1"/>
    <property type="molecule type" value="Genomic_DNA"/>
</dbReference>
<evidence type="ECO:0000256" key="2">
    <source>
        <dbReference type="SAM" id="Phobius"/>
    </source>
</evidence>
<evidence type="ECO:0000313" key="4">
    <source>
        <dbReference type="Proteomes" id="UP000708148"/>
    </source>
</evidence>
<comment type="caution">
    <text evidence="3">The sequence shown here is derived from an EMBL/GenBank/DDBJ whole genome shotgun (WGS) entry which is preliminary data.</text>
</comment>
<proteinExistence type="predicted"/>
<evidence type="ECO:0000256" key="1">
    <source>
        <dbReference type="SAM" id="MobiDB-lite"/>
    </source>
</evidence>
<keyword evidence="2" id="KW-0472">Membrane</keyword>
<feature type="region of interest" description="Disordered" evidence="1">
    <location>
        <begin position="114"/>
        <end position="157"/>
    </location>
</feature>
<dbReference type="Proteomes" id="UP000708148">
    <property type="component" value="Unassembled WGS sequence"/>
</dbReference>
<feature type="region of interest" description="Disordered" evidence="1">
    <location>
        <begin position="201"/>
        <end position="221"/>
    </location>
</feature>
<name>A0A8S1IY10_9CHLO</name>
<keyword evidence="2" id="KW-1133">Transmembrane helix</keyword>
<gene>
    <name evidence="3" type="ORF">OSTQU699_LOCUS1403</name>
</gene>
<feature type="compositionally biased region" description="Basic and acidic residues" evidence="1">
    <location>
        <begin position="114"/>
        <end position="124"/>
    </location>
</feature>